<accession>A0A0H1R8X2</accession>
<dbReference type="EMBL" id="LCYG01000052">
    <property type="protein sequence ID" value="KLK91633.1"/>
    <property type="molecule type" value="Genomic_DNA"/>
</dbReference>
<keyword evidence="2" id="KW-1185">Reference proteome</keyword>
<dbReference type="AlphaFoldDB" id="A0A0H1R8X2"/>
<comment type="caution">
    <text evidence="1">The sequence shown here is derived from an EMBL/GenBank/DDBJ whole genome shotgun (WGS) entry which is preliminary data.</text>
</comment>
<evidence type="ECO:0000313" key="1">
    <source>
        <dbReference type="EMBL" id="KLK91633.1"/>
    </source>
</evidence>
<dbReference type="Proteomes" id="UP000035489">
    <property type="component" value="Unassembled WGS sequence"/>
</dbReference>
<reference evidence="1 2" key="1">
    <citation type="submission" date="2015-05" db="EMBL/GenBank/DDBJ databases">
        <title>Draft genome sequence of Microvirga vignae strain BR3299, a novel nitrogen fixing bacteria isolated from Brazil semi-aired region.</title>
        <authorList>
            <person name="Zilli J.E."/>
            <person name="Passos S.R."/>
            <person name="Leite J."/>
            <person name="Baldani J.I."/>
            <person name="Xavier G.R."/>
            <person name="Rumjaneck N.G."/>
            <person name="Simoes-Araujo J.L."/>
        </authorList>
    </citation>
    <scope>NUCLEOTIDE SEQUENCE [LARGE SCALE GENOMIC DNA]</scope>
    <source>
        <strain evidence="1 2">BR3299</strain>
    </source>
</reference>
<organism evidence="1 2">
    <name type="scientific">Microvirga vignae</name>
    <dbReference type="NCBI Taxonomy" id="1225564"/>
    <lineage>
        <taxon>Bacteria</taxon>
        <taxon>Pseudomonadati</taxon>
        <taxon>Pseudomonadota</taxon>
        <taxon>Alphaproteobacteria</taxon>
        <taxon>Hyphomicrobiales</taxon>
        <taxon>Methylobacteriaceae</taxon>
        <taxon>Microvirga</taxon>
    </lineage>
</organism>
<protein>
    <submittedName>
        <fullName evidence="1">Uncharacterized protein</fullName>
    </submittedName>
</protein>
<name>A0A0H1R8X2_9HYPH</name>
<gene>
    <name evidence="1" type="ORF">AA309_19110</name>
</gene>
<dbReference type="OrthoDB" id="8020428at2"/>
<evidence type="ECO:0000313" key="2">
    <source>
        <dbReference type="Proteomes" id="UP000035489"/>
    </source>
</evidence>
<sequence length="93" mass="10766">MSANREHHPAQAAMAAPRLYPSELLPSLQSLLVTLADIDFEHESDVETLRRSSADEPLKQTVIKRLREQHQKRRPPYVEQLERLQKRMQALVA</sequence>
<proteinExistence type="predicted"/>